<feature type="binding site" evidence="8">
    <location>
        <position position="1027"/>
    </location>
    <ligand>
        <name>Zn(2+)</name>
        <dbReference type="ChEBI" id="CHEBI:29105"/>
        <label>1</label>
    </ligand>
</feature>
<feature type="binding site" evidence="7">
    <location>
        <position position="1080"/>
    </location>
    <ligand>
        <name>AMP</name>
        <dbReference type="ChEBI" id="CHEBI:456215"/>
    </ligand>
</feature>
<feature type="compositionally biased region" description="Acidic residues" evidence="10">
    <location>
        <begin position="1199"/>
        <end position="1211"/>
    </location>
</feature>
<dbReference type="EC" id="3.1.4.-" evidence="9"/>
<evidence type="ECO:0000256" key="8">
    <source>
        <dbReference type="PIRSR" id="PIRSR623088-3"/>
    </source>
</evidence>
<dbReference type="SUPFAM" id="SSF55781">
    <property type="entry name" value="GAF domain-like"/>
    <property type="match status" value="2"/>
</dbReference>
<dbReference type="FunFam" id="3.30.450.40:FF:000031">
    <property type="entry name" value="Phosphodiesterase"/>
    <property type="match status" value="1"/>
</dbReference>
<dbReference type="InterPro" id="IPR023088">
    <property type="entry name" value="PDEase"/>
</dbReference>
<dbReference type="GO" id="GO:0007165">
    <property type="term" value="P:signal transduction"/>
    <property type="evidence" value="ECO:0007669"/>
    <property type="project" value="InterPro"/>
</dbReference>
<protein>
    <recommendedName>
        <fullName evidence="9">Phosphodiesterase</fullName>
        <ecNumber evidence="9">3.1.4.-</ecNumber>
    </recommendedName>
</protein>
<dbReference type="SMART" id="SM00471">
    <property type="entry name" value="HDc"/>
    <property type="match status" value="1"/>
</dbReference>
<dbReference type="Gene3D" id="1.10.1300.10">
    <property type="entry name" value="3'5'-cyclic nucleotide phosphodiesterase, catalytic domain"/>
    <property type="match status" value="1"/>
</dbReference>
<feature type="binding site" evidence="8">
    <location>
        <position position="917"/>
    </location>
    <ligand>
        <name>Zn(2+)</name>
        <dbReference type="ChEBI" id="CHEBI:29105"/>
        <label>2</label>
    </ligand>
</feature>
<dbReference type="SMART" id="SM00065">
    <property type="entry name" value="GAF"/>
    <property type="match status" value="2"/>
</dbReference>
<feature type="region of interest" description="Disordered" evidence="10">
    <location>
        <begin position="345"/>
        <end position="372"/>
    </location>
</feature>
<feature type="compositionally biased region" description="Polar residues" evidence="10">
    <location>
        <begin position="46"/>
        <end position="55"/>
    </location>
</feature>
<dbReference type="CDD" id="cd00077">
    <property type="entry name" value="HDc"/>
    <property type="match status" value="1"/>
</dbReference>
<evidence type="ECO:0000256" key="1">
    <source>
        <dbReference type="ARBA" id="ARBA00007648"/>
    </source>
</evidence>
<keyword evidence="3 8" id="KW-0479">Metal-binding</keyword>
<dbReference type="Gene3D" id="3.30.450.40">
    <property type="match status" value="2"/>
</dbReference>
<reference evidence="12" key="1">
    <citation type="submission" date="2025-08" db="UniProtKB">
        <authorList>
            <consortium name="RefSeq"/>
        </authorList>
    </citation>
    <scope>IDENTIFICATION</scope>
</reference>
<evidence type="ECO:0000256" key="7">
    <source>
        <dbReference type="PIRSR" id="PIRSR623088-2"/>
    </source>
</evidence>
<dbReference type="OrthoDB" id="74705at2759"/>
<feature type="compositionally biased region" description="Basic residues" evidence="10">
    <location>
        <begin position="345"/>
        <end position="356"/>
    </location>
</feature>
<feature type="binding site" evidence="7">
    <location>
        <position position="1027"/>
    </location>
    <ligand>
        <name>AMP</name>
        <dbReference type="ChEBI" id="CHEBI:456215"/>
    </ligand>
</feature>
<organism evidence="12">
    <name type="scientific">Drosophila rhopaloa</name>
    <name type="common">Fruit fly</name>
    <dbReference type="NCBI Taxonomy" id="1041015"/>
    <lineage>
        <taxon>Eukaryota</taxon>
        <taxon>Metazoa</taxon>
        <taxon>Ecdysozoa</taxon>
        <taxon>Arthropoda</taxon>
        <taxon>Hexapoda</taxon>
        <taxon>Insecta</taxon>
        <taxon>Pterygota</taxon>
        <taxon>Neoptera</taxon>
        <taxon>Endopterygota</taxon>
        <taxon>Diptera</taxon>
        <taxon>Brachycera</taxon>
        <taxon>Muscomorpha</taxon>
        <taxon>Ephydroidea</taxon>
        <taxon>Drosophilidae</taxon>
        <taxon>Drosophila</taxon>
        <taxon>Sophophora</taxon>
    </lineage>
</organism>
<feature type="compositionally biased region" description="Low complexity" evidence="10">
    <location>
        <begin position="163"/>
        <end position="179"/>
    </location>
</feature>
<dbReference type="PROSITE" id="PS00126">
    <property type="entry name" value="PDEASE_I_1"/>
    <property type="match status" value="1"/>
</dbReference>
<dbReference type="InterPro" id="IPR023174">
    <property type="entry name" value="PDEase_CS"/>
</dbReference>
<feature type="compositionally biased region" description="Polar residues" evidence="10">
    <location>
        <begin position="1277"/>
        <end position="1287"/>
    </location>
</feature>
<feature type="compositionally biased region" description="Low complexity" evidence="10">
    <location>
        <begin position="124"/>
        <end position="156"/>
    </location>
</feature>
<dbReference type="InterPro" id="IPR036971">
    <property type="entry name" value="PDEase_catalytic_dom_sf"/>
</dbReference>
<feature type="binding site" evidence="7">
    <location>
        <position position="917"/>
    </location>
    <ligand>
        <name>AMP</name>
        <dbReference type="ChEBI" id="CHEBI:456215"/>
    </ligand>
</feature>
<feature type="region of interest" description="Disordered" evidence="10">
    <location>
        <begin position="117"/>
        <end position="179"/>
    </location>
</feature>
<feature type="region of interest" description="Disordered" evidence="10">
    <location>
        <begin position="1337"/>
        <end position="1373"/>
    </location>
</feature>
<dbReference type="PROSITE" id="PS51845">
    <property type="entry name" value="PDEASE_I_2"/>
    <property type="match status" value="1"/>
</dbReference>
<feature type="binding site" evidence="8">
    <location>
        <position position="916"/>
    </location>
    <ligand>
        <name>Zn(2+)</name>
        <dbReference type="ChEBI" id="CHEBI:29105"/>
        <label>1</label>
    </ligand>
</feature>
<feature type="active site" description="Proton donor" evidence="6">
    <location>
        <position position="876"/>
    </location>
</feature>
<dbReference type="Pfam" id="PF01590">
    <property type="entry name" value="GAF"/>
    <property type="match status" value="2"/>
</dbReference>
<feature type="region of interest" description="Disordered" evidence="10">
    <location>
        <begin position="251"/>
        <end position="278"/>
    </location>
</feature>
<feature type="compositionally biased region" description="Low complexity" evidence="10">
    <location>
        <begin position="24"/>
        <end position="45"/>
    </location>
</feature>
<comment type="similarity">
    <text evidence="1 9">Belongs to the cyclic nucleotide phosphodiesterase family.</text>
</comment>
<evidence type="ECO:0000259" key="11">
    <source>
        <dbReference type="PROSITE" id="PS51845"/>
    </source>
</evidence>
<name>A0A6P4EIB7_DRORH</name>
<dbReference type="InterPro" id="IPR003607">
    <property type="entry name" value="HD/PDEase_dom"/>
</dbReference>
<dbReference type="InterPro" id="IPR029016">
    <property type="entry name" value="GAF-like_dom_sf"/>
</dbReference>
<gene>
    <name evidence="12" type="primary">LOC108043649</name>
</gene>
<dbReference type="Pfam" id="PF00233">
    <property type="entry name" value="PDEase_I"/>
    <property type="match status" value="1"/>
</dbReference>
<proteinExistence type="inferred from homology"/>
<feature type="region of interest" description="Disordered" evidence="10">
    <location>
        <begin position="1277"/>
        <end position="1307"/>
    </location>
</feature>
<dbReference type="FunFam" id="3.30.450.40:FF:000032">
    <property type="entry name" value="Phosphodiesterase"/>
    <property type="match status" value="1"/>
</dbReference>
<evidence type="ECO:0000256" key="9">
    <source>
        <dbReference type="RuleBase" id="RU363067"/>
    </source>
</evidence>
<evidence type="ECO:0000313" key="12">
    <source>
        <dbReference type="RefSeq" id="XP_016977932.1"/>
    </source>
</evidence>
<keyword evidence="4" id="KW-0677">Repeat</keyword>
<keyword evidence="2" id="KW-0140">cGMP</keyword>
<comment type="cofactor">
    <cofactor evidence="9">
        <name>a divalent metal cation</name>
        <dbReference type="ChEBI" id="CHEBI:60240"/>
    </cofactor>
    <text evidence="9">Binds 2 divalent metal cations per subunit. Site 1 may preferentially bind zinc ions, while site 2 has a preference for magnesium and/or manganese ions.</text>
</comment>
<feature type="domain" description="PDEase" evidence="11">
    <location>
        <begin position="799"/>
        <end position="1123"/>
    </location>
</feature>
<dbReference type="GO" id="GO:0047555">
    <property type="term" value="F:3',5'-cyclic-GMP phosphodiesterase activity"/>
    <property type="evidence" value="ECO:0007669"/>
    <property type="project" value="UniProtKB-ARBA"/>
</dbReference>
<evidence type="ECO:0000256" key="6">
    <source>
        <dbReference type="PIRSR" id="PIRSR623088-1"/>
    </source>
</evidence>
<feature type="compositionally biased region" description="Basic residues" evidence="10">
    <location>
        <begin position="1338"/>
        <end position="1366"/>
    </location>
</feature>
<feature type="binding site" evidence="8">
    <location>
        <position position="880"/>
    </location>
    <ligand>
        <name>Zn(2+)</name>
        <dbReference type="ChEBI" id="CHEBI:29105"/>
        <label>1</label>
    </ligand>
</feature>
<dbReference type="PRINTS" id="PR00387">
    <property type="entry name" value="PDIESTERASE1"/>
</dbReference>
<feature type="binding site" evidence="7">
    <location>
        <begin position="876"/>
        <end position="880"/>
    </location>
    <ligand>
        <name>AMP</name>
        <dbReference type="ChEBI" id="CHEBI:456215"/>
    </ligand>
</feature>
<accession>A0A6P4EIB7</accession>
<dbReference type="GO" id="GO:0046068">
    <property type="term" value="P:cGMP metabolic process"/>
    <property type="evidence" value="ECO:0007669"/>
    <property type="project" value="UniProtKB-ARBA"/>
</dbReference>
<dbReference type="SUPFAM" id="SSF109604">
    <property type="entry name" value="HD-domain/PDEase-like"/>
    <property type="match status" value="1"/>
</dbReference>
<dbReference type="PANTHER" id="PTHR11347">
    <property type="entry name" value="CYCLIC NUCLEOTIDE PHOSPHODIESTERASE"/>
    <property type="match status" value="1"/>
</dbReference>
<feature type="region of interest" description="Disordered" evidence="10">
    <location>
        <begin position="1"/>
        <end position="55"/>
    </location>
</feature>
<evidence type="ECO:0000256" key="3">
    <source>
        <dbReference type="ARBA" id="ARBA00022723"/>
    </source>
</evidence>
<feature type="compositionally biased region" description="Basic residues" evidence="10">
    <location>
        <begin position="11"/>
        <end position="21"/>
    </location>
</feature>
<dbReference type="RefSeq" id="XP_016977932.1">
    <property type="nucleotide sequence ID" value="XM_017122443.1"/>
</dbReference>
<evidence type="ECO:0000256" key="2">
    <source>
        <dbReference type="ARBA" id="ARBA00022535"/>
    </source>
</evidence>
<evidence type="ECO:0000256" key="10">
    <source>
        <dbReference type="SAM" id="MobiDB-lite"/>
    </source>
</evidence>
<feature type="compositionally biased region" description="Low complexity" evidence="10">
    <location>
        <begin position="357"/>
        <end position="372"/>
    </location>
</feature>
<feature type="compositionally biased region" description="Polar residues" evidence="10">
    <location>
        <begin position="251"/>
        <end position="264"/>
    </location>
</feature>
<keyword evidence="5 9" id="KW-0378">Hydrolase</keyword>
<sequence>MGQAASMCRFRGCRYKNKNKNSKQQQQQHQQQQQQQQQYQQQQQQPTPTHSPQIQHHSEIIPATTGLHLRSIEEPATTPLQFQAAGRMNAEQGGTGYGGGYGSSEHSLLIATRHAGVPLPPAHQQPLPAHYQPLSHSGAAPPSSSAATTSTSNGSSSAGGGALQSSSFPQQQQQQQYPVPPQYQYQYQYQYQHHYHHQATSPQHHRPYDPEHARMEAWLDENQEFVQDYFIRKATRQTVDAWLVSHATSAGNDVVSSTSPTHANGQTSSSRGGSGATTPVRKISAHEFERGGLLKPIVNTIDGTPTFLSIGPPMDNGGVGGSCGNLQNVGGVVAGQYQYHNQHNHHNHQHLHHSQHSHYQAGGAVGSSSLGSSSGVGGAGGASGLAGSGGAGNGHQYQYYQCLQRPQRLSRNELKQLDEKELIFELVKDICNELEVRTLCHKILQNVSILLNADRGSLFLVQGRCNGPDGIKKCLVSKLFDVCPRSTVEEMEQQDEVRVAWGTGIAGHVAESGEPVNIPDAYQDERFNCEIDSLTGYRTKALLCMPIKDSSGDVIGVAQVINKMNGECFSEIDEKVFASYLQFCGIGLRNAQLYEKSQLEIKRNQVLLDLARMIFEEQSTIEHMVFRILTHMQSLIQCQRVQILLVHEADKGSFSRVFDFEANDLSEEEATSRTSPYESRFPINIGITGHVATTGETVNVPNAYEDDRFDASVDESSCFKHRSILCMAIKNSLGQIIGVIQLINKFNELDFTKNDENFVEAFAIFCGMGIHNTHMYEKAIVAMAKQSVTLEVLSYHASATMDEAHRLRRLRVPSAVHFRLHDFKFDDIHFEDDDTLKACLRMFLDLDFVERFHIDYEVLCRWLLSVKKNYRNVTYHNWRHAFNVAQMMFAILTTTQWWKIFGEIECLALIIGCLCHDLDHRGTNNSFQIKASSPLAQLYSTSTMEHHHFDQCLMILNSPGNQILANLSSDDYCRVIRVLEDAILSTDLAVYFKKRGPFLESVEQPVSHWVAEEPRALLRAMSMTVCDLSAITKPWEIEKRVADLVSSEFFEQGDMEKQELNITPIDIMNREKEDELPMMQVNFIDSICLPIYEAFATLSDKLEPLVEGVRDNRGHWIDLADVVKTKTSQDQEPEEEQQKNVISNGDCKAMSDDDVTVPEAEVEVPAEQASVNGPNDASNSSITNKNIAVASHPTSTQPSDDDDDANVEEQSAEANGHDAEVEEASCSSSSSSSSSTASSRLSTPPPTGEDDSTPVSPSKTGLQAKLVAANLSALQRPTSNQVVANQKQRCKSCDHSRSGLQVRKTSSLRGAQELEMDSKAKNGTKAALCKSTPVINNHSHHHSHNQNHSHNHHHHHHHHHSHHNHGQHGIGIGSASIGGSGLISLATPLLAADSDRIPKIVGKIGNLDGLPLALPFANGIGGPGPQNGHGLPFGSYHHHHHHHHLLARRHSETNSNGATAVAADK</sequence>
<dbReference type="InterPro" id="IPR003018">
    <property type="entry name" value="GAF"/>
</dbReference>
<evidence type="ECO:0000256" key="4">
    <source>
        <dbReference type="ARBA" id="ARBA00022737"/>
    </source>
</evidence>
<evidence type="ECO:0000256" key="5">
    <source>
        <dbReference type="ARBA" id="ARBA00022801"/>
    </source>
</evidence>
<dbReference type="FunFam" id="1.10.1300.10:FF:000003">
    <property type="entry name" value="Phosphodiesterase"/>
    <property type="match status" value="1"/>
</dbReference>
<feature type="region of interest" description="Disordered" evidence="10">
    <location>
        <begin position="1191"/>
        <end position="1260"/>
    </location>
</feature>
<dbReference type="OMA" id="GHQYQYY"/>
<feature type="region of interest" description="Disordered" evidence="10">
    <location>
        <begin position="1125"/>
        <end position="1152"/>
    </location>
</feature>
<dbReference type="InterPro" id="IPR002073">
    <property type="entry name" value="PDEase_catalytic_dom"/>
</dbReference>
<feature type="compositionally biased region" description="Low complexity" evidence="10">
    <location>
        <begin position="1225"/>
        <end position="1242"/>
    </location>
</feature>
<dbReference type="GO" id="GO:0046872">
    <property type="term" value="F:metal ion binding"/>
    <property type="evidence" value="ECO:0007669"/>
    <property type="project" value="UniProtKB-KW"/>
</dbReference>
<feature type="binding site" evidence="8">
    <location>
        <position position="917"/>
    </location>
    <ligand>
        <name>Zn(2+)</name>
        <dbReference type="ChEBI" id="CHEBI:29105"/>
        <label>1</label>
    </ligand>
</feature>